<dbReference type="Proteomes" id="UP000018890">
    <property type="component" value="Unassembled WGS sequence"/>
</dbReference>
<dbReference type="InterPro" id="IPR052163">
    <property type="entry name" value="DGC-Regulatory_Protein"/>
</dbReference>
<dbReference type="OrthoDB" id="9759607at2"/>
<keyword evidence="4" id="KW-1185">Reference proteome</keyword>
<dbReference type="SUPFAM" id="SSF55073">
    <property type="entry name" value="Nucleotide cyclase"/>
    <property type="match status" value="1"/>
</dbReference>
<dbReference type="STRING" id="1236970.JCM9140_3158"/>
<feature type="transmembrane region" description="Helical" evidence="1">
    <location>
        <begin position="46"/>
        <end position="63"/>
    </location>
</feature>
<evidence type="ECO:0000313" key="3">
    <source>
        <dbReference type="EMBL" id="GAE27046.1"/>
    </source>
</evidence>
<dbReference type="Pfam" id="PF00990">
    <property type="entry name" value="GGDEF"/>
    <property type="match status" value="1"/>
</dbReference>
<keyword evidence="1" id="KW-0812">Transmembrane</keyword>
<dbReference type="InterPro" id="IPR029787">
    <property type="entry name" value="Nucleotide_cyclase"/>
</dbReference>
<gene>
    <name evidence="3" type="ORF">JCM9140_3158</name>
</gene>
<dbReference type="PANTHER" id="PTHR46663:SF2">
    <property type="entry name" value="GGDEF DOMAIN-CONTAINING PROTEIN"/>
    <property type="match status" value="1"/>
</dbReference>
<dbReference type="PROSITE" id="PS50887">
    <property type="entry name" value="GGDEF"/>
    <property type="match status" value="1"/>
</dbReference>
<feature type="transmembrane region" description="Helical" evidence="1">
    <location>
        <begin position="7"/>
        <end position="26"/>
    </location>
</feature>
<reference evidence="3" key="1">
    <citation type="journal article" date="2014" name="Genome Announc.">
        <title>Draft Genome Sequences of Three Alkaliphilic Bacillus Strains, Bacillus wakoensis JCM 9140T, Bacillus akibai JCM 9157T, and Bacillus hemicellulosilyticus JCM 9152T.</title>
        <authorList>
            <person name="Yuki M."/>
            <person name="Oshima K."/>
            <person name="Suda W."/>
            <person name="Oshida Y."/>
            <person name="Kitamura K."/>
            <person name="Iida T."/>
            <person name="Hattori M."/>
            <person name="Ohkuma M."/>
        </authorList>
    </citation>
    <scope>NUCLEOTIDE SEQUENCE [LARGE SCALE GENOMIC DNA]</scope>
    <source>
        <strain evidence="3">JCM 9140</strain>
    </source>
</reference>
<organism evidence="3 4">
    <name type="scientific">Halalkalibacter wakoensis JCM 9140</name>
    <dbReference type="NCBI Taxonomy" id="1236970"/>
    <lineage>
        <taxon>Bacteria</taxon>
        <taxon>Bacillati</taxon>
        <taxon>Bacillota</taxon>
        <taxon>Bacilli</taxon>
        <taxon>Bacillales</taxon>
        <taxon>Bacillaceae</taxon>
        <taxon>Halalkalibacter</taxon>
    </lineage>
</organism>
<name>W4Q4N7_9BACI</name>
<evidence type="ECO:0000256" key="1">
    <source>
        <dbReference type="SAM" id="Phobius"/>
    </source>
</evidence>
<dbReference type="NCBIfam" id="TIGR00254">
    <property type="entry name" value="GGDEF"/>
    <property type="match status" value="1"/>
</dbReference>
<dbReference type="CDD" id="cd01949">
    <property type="entry name" value="GGDEF"/>
    <property type="match status" value="1"/>
</dbReference>
<comment type="caution">
    <text evidence="3">The sequence shown here is derived from an EMBL/GenBank/DDBJ whole genome shotgun (WGS) entry which is preliminary data.</text>
</comment>
<sequence>MKYKGRVLIVFIFIFIVVTWHSFYFLVDFESSYVFLIEAGHYKWDFLFIPLLSPFFWWLGYQYDKAKFLSEKDALTGLYNRRYVAQVTPKLLEQTMKTNKKMSISIIDCNNFKKINDTYGHKTGDTILVNIARILQESTSKKDVVARWGGDEFIIVSSHLKEKNRLSHIEASLKKLSIQVGFDVSVSIGTAIYPDQANNIDQLLKISDRTMYNQKLGKIIN</sequence>
<evidence type="ECO:0000313" key="4">
    <source>
        <dbReference type="Proteomes" id="UP000018890"/>
    </source>
</evidence>
<dbReference type="RefSeq" id="WP_034747658.1">
    <property type="nucleotide sequence ID" value="NZ_BAUT01000038.1"/>
</dbReference>
<dbReference type="AlphaFoldDB" id="W4Q4N7"/>
<dbReference type="EMBL" id="BAUT01000038">
    <property type="protein sequence ID" value="GAE27046.1"/>
    <property type="molecule type" value="Genomic_DNA"/>
</dbReference>
<protein>
    <submittedName>
        <fullName evidence="3">Response regulator</fullName>
    </submittedName>
</protein>
<dbReference type="InterPro" id="IPR000160">
    <property type="entry name" value="GGDEF_dom"/>
</dbReference>
<keyword evidence="1" id="KW-0472">Membrane</keyword>
<dbReference type="Gene3D" id="3.30.70.270">
    <property type="match status" value="1"/>
</dbReference>
<keyword evidence="1" id="KW-1133">Transmembrane helix</keyword>
<evidence type="ECO:0000259" key="2">
    <source>
        <dbReference type="PROSITE" id="PS50887"/>
    </source>
</evidence>
<dbReference type="SMART" id="SM00267">
    <property type="entry name" value="GGDEF"/>
    <property type="match status" value="1"/>
</dbReference>
<proteinExistence type="predicted"/>
<dbReference type="InterPro" id="IPR043128">
    <property type="entry name" value="Rev_trsase/Diguanyl_cyclase"/>
</dbReference>
<dbReference type="PANTHER" id="PTHR46663">
    <property type="entry name" value="DIGUANYLATE CYCLASE DGCT-RELATED"/>
    <property type="match status" value="1"/>
</dbReference>
<accession>W4Q4N7</accession>
<feature type="domain" description="GGDEF" evidence="2">
    <location>
        <begin position="100"/>
        <end position="221"/>
    </location>
</feature>